<organism evidence="1 2">
    <name type="scientific">Cichorium intybus</name>
    <name type="common">Chicory</name>
    <dbReference type="NCBI Taxonomy" id="13427"/>
    <lineage>
        <taxon>Eukaryota</taxon>
        <taxon>Viridiplantae</taxon>
        <taxon>Streptophyta</taxon>
        <taxon>Embryophyta</taxon>
        <taxon>Tracheophyta</taxon>
        <taxon>Spermatophyta</taxon>
        <taxon>Magnoliopsida</taxon>
        <taxon>eudicotyledons</taxon>
        <taxon>Gunneridae</taxon>
        <taxon>Pentapetalae</taxon>
        <taxon>asterids</taxon>
        <taxon>campanulids</taxon>
        <taxon>Asterales</taxon>
        <taxon>Asteraceae</taxon>
        <taxon>Cichorioideae</taxon>
        <taxon>Cichorieae</taxon>
        <taxon>Cichoriinae</taxon>
        <taxon>Cichorium</taxon>
    </lineage>
</organism>
<reference evidence="2" key="1">
    <citation type="journal article" date="2022" name="Mol. Ecol. Resour.">
        <title>The genomes of chicory, endive, great burdock and yacon provide insights into Asteraceae palaeo-polyploidization history and plant inulin production.</title>
        <authorList>
            <person name="Fan W."/>
            <person name="Wang S."/>
            <person name="Wang H."/>
            <person name="Wang A."/>
            <person name="Jiang F."/>
            <person name="Liu H."/>
            <person name="Zhao H."/>
            <person name="Xu D."/>
            <person name="Zhang Y."/>
        </authorList>
    </citation>
    <scope>NUCLEOTIDE SEQUENCE [LARGE SCALE GENOMIC DNA]</scope>
    <source>
        <strain evidence="2">cv. Punajuju</strain>
    </source>
</reference>
<name>A0ACB9AN59_CICIN</name>
<proteinExistence type="predicted"/>
<protein>
    <submittedName>
        <fullName evidence="1">Uncharacterized protein</fullName>
    </submittedName>
</protein>
<evidence type="ECO:0000313" key="2">
    <source>
        <dbReference type="Proteomes" id="UP001055811"/>
    </source>
</evidence>
<accession>A0ACB9AN59</accession>
<sequence>MRWFCSSDLGAFLAFMLLGVVLASLPLVLQAGAALLFVLVGCFFALVHLRRNWNSGSLEVVVMIRDAIGSLEVVVMRYELQEKVNSVEARGEILSPKFSALNLHLSLQENPDAESVTK</sequence>
<dbReference type="Proteomes" id="UP001055811">
    <property type="component" value="Linkage Group LG07"/>
</dbReference>
<keyword evidence="2" id="KW-1185">Reference proteome</keyword>
<comment type="caution">
    <text evidence="1">The sequence shown here is derived from an EMBL/GenBank/DDBJ whole genome shotgun (WGS) entry which is preliminary data.</text>
</comment>
<dbReference type="EMBL" id="CM042015">
    <property type="protein sequence ID" value="KAI3711365.1"/>
    <property type="molecule type" value="Genomic_DNA"/>
</dbReference>
<evidence type="ECO:0000313" key="1">
    <source>
        <dbReference type="EMBL" id="KAI3711365.1"/>
    </source>
</evidence>
<gene>
    <name evidence="1" type="ORF">L2E82_41391</name>
</gene>
<reference evidence="1 2" key="2">
    <citation type="journal article" date="2022" name="Mol. Ecol. Resour.">
        <title>The genomes of chicory, endive, great burdock and yacon provide insights into Asteraceae paleo-polyploidization history and plant inulin production.</title>
        <authorList>
            <person name="Fan W."/>
            <person name="Wang S."/>
            <person name="Wang H."/>
            <person name="Wang A."/>
            <person name="Jiang F."/>
            <person name="Liu H."/>
            <person name="Zhao H."/>
            <person name="Xu D."/>
            <person name="Zhang Y."/>
        </authorList>
    </citation>
    <scope>NUCLEOTIDE SEQUENCE [LARGE SCALE GENOMIC DNA]</scope>
    <source>
        <strain evidence="2">cv. Punajuju</strain>
        <tissue evidence="1">Leaves</tissue>
    </source>
</reference>